<feature type="transmembrane region" description="Helical" evidence="7">
    <location>
        <begin position="479"/>
        <end position="502"/>
    </location>
</feature>
<evidence type="ECO:0000256" key="1">
    <source>
        <dbReference type="ARBA" id="ARBA00004651"/>
    </source>
</evidence>
<dbReference type="RefSeq" id="WP_175548560.1">
    <property type="nucleotide sequence ID" value="NZ_FQZL01000019.1"/>
</dbReference>
<feature type="transmembrane region" description="Helical" evidence="7">
    <location>
        <begin position="16"/>
        <end position="35"/>
    </location>
</feature>
<keyword evidence="2" id="KW-0813">Transport</keyword>
<evidence type="ECO:0000256" key="2">
    <source>
        <dbReference type="ARBA" id="ARBA00022448"/>
    </source>
</evidence>
<keyword evidence="9" id="KW-1185">Reference proteome</keyword>
<feature type="transmembrane region" description="Helical" evidence="7">
    <location>
        <begin position="269"/>
        <end position="289"/>
    </location>
</feature>
<evidence type="ECO:0000313" key="8">
    <source>
        <dbReference type="EMBL" id="SHJ39677.1"/>
    </source>
</evidence>
<dbReference type="GO" id="GO:0022857">
    <property type="term" value="F:transmembrane transporter activity"/>
    <property type="evidence" value="ECO:0007669"/>
    <property type="project" value="InterPro"/>
</dbReference>
<feature type="transmembrane region" description="Helical" evidence="7">
    <location>
        <begin position="148"/>
        <end position="168"/>
    </location>
</feature>
<keyword evidence="3" id="KW-1003">Cell membrane</keyword>
<keyword evidence="4 7" id="KW-0812">Transmembrane</keyword>
<dbReference type="STRING" id="1121476.SAMN02745751_02462"/>
<feature type="transmembrane region" description="Helical" evidence="7">
    <location>
        <begin position="453"/>
        <end position="473"/>
    </location>
</feature>
<proteinExistence type="predicted"/>
<dbReference type="Pfam" id="PF02028">
    <property type="entry name" value="BCCT"/>
    <property type="match status" value="1"/>
</dbReference>
<dbReference type="Proteomes" id="UP000184052">
    <property type="component" value="Unassembled WGS sequence"/>
</dbReference>
<name>A0A1M6IZ73_9FIRM</name>
<evidence type="ECO:0000256" key="6">
    <source>
        <dbReference type="ARBA" id="ARBA00023136"/>
    </source>
</evidence>
<keyword evidence="5 7" id="KW-1133">Transmembrane helix</keyword>
<dbReference type="AlphaFoldDB" id="A0A1M6IZ73"/>
<evidence type="ECO:0000256" key="7">
    <source>
        <dbReference type="SAM" id="Phobius"/>
    </source>
</evidence>
<sequence>MDKNKRNSGLNDRFEVLLMSVSVLLIAFIVGYLTLYPEQGKVAANSVLSMLTNTFGSTMQLFTVLVVGFLVVIALSKYGDIRLGNSKPQYSTLSWVAMMFFCGNGAGTVYWAFLEWGWHFNAAPQLNGVAVSEAVNYELSMAYTFFDWGPSAWALLCVFVLPFAYHYYIKGDSELRFSVLCKYSLGEKAVRGWFGKVVDFIFIFAAVGSISITAGTSASTISAALADLLGINQTFTLTTMVLIGVALLYSVSSFVGIEKGMRRISDSNVYLCMTLLGFIFIVGPTQFIIDSMVNSVGLLSQEYMRMSLWTDPIARTGYPQGWTAFYLVYWLTFGPFTGLFVAKISEGRKIKEVIANMLISGPLGLLLFFGIIGGYQQSLRVKGILDIPNMLVTGQAEQIATATINSLPLSKIVMVVYLFVIVLFLATTLDAASFTLSSTVSKKLKATEEPNPFLKLVWCLVLVALPIAISFIGTDIGTIKSIVLSTGLPLVVILVIIYHGFLREMFSDFSNMSREDIIKHTAIKELDDGVAITEAK</sequence>
<feature type="transmembrane region" description="Helical" evidence="7">
    <location>
        <begin position="55"/>
        <end position="75"/>
    </location>
</feature>
<comment type="subcellular location">
    <subcellularLocation>
        <location evidence="1">Cell membrane</location>
        <topology evidence="1">Multi-pass membrane protein</topology>
    </subcellularLocation>
</comment>
<organism evidence="8 9">
    <name type="scientific">Dethiosulfatibacter aminovorans DSM 17477</name>
    <dbReference type="NCBI Taxonomy" id="1121476"/>
    <lineage>
        <taxon>Bacteria</taxon>
        <taxon>Bacillati</taxon>
        <taxon>Bacillota</taxon>
        <taxon>Tissierellia</taxon>
        <taxon>Dethiosulfatibacter</taxon>
    </lineage>
</organism>
<protein>
    <submittedName>
        <fullName evidence="8">Betaine/carnitine transporter, BCCT family</fullName>
    </submittedName>
</protein>
<evidence type="ECO:0000256" key="3">
    <source>
        <dbReference type="ARBA" id="ARBA00022475"/>
    </source>
</evidence>
<gene>
    <name evidence="8" type="ORF">SAMN02745751_02462</name>
</gene>
<keyword evidence="6 7" id="KW-0472">Membrane</keyword>
<feature type="transmembrane region" description="Helical" evidence="7">
    <location>
        <begin position="237"/>
        <end position="257"/>
    </location>
</feature>
<dbReference type="EMBL" id="FQZL01000019">
    <property type="protein sequence ID" value="SHJ39677.1"/>
    <property type="molecule type" value="Genomic_DNA"/>
</dbReference>
<dbReference type="InterPro" id="IPR000060">
    <property type="entry name" value="BCCT_transptr"/>
</dbReference>
<dbReference type="PANTHER" id="PTHR30047">
    <property type="entry name" value="HIGH-AFFINITY CHOLINE TRANSPORT PROTEIN-RELATED"/>
    <property type="match status" value="1"/>
</dbReference>
<dbReference type="GO" id="GO:0005886">
    <property type="term" value="C:plasma membrane"/>
    <property type="evidence" value="ECO:0007669"/>
    <property type="project" value="UniProtKB-SubCell"/>
</dbReference>
<accession>A0A1M6IZ73</accession>
<feature type="transmembrane region" description="Helical" evidence="7">
    <location>
        <begin position="412"/>
        <end position="432"/>
    </location>
</feature>
<feature type="transmembrane region" description="Helical" evidence="7">
    <location>
        <begin position="200"/>
        <end position="225"/>
    </location>
</feature>
<feature type="transmembrane region" description="Helical" evidence="7">
    <location>
        <begin position="95"/>
        <end position="113"/>
    </location>
</feature>
<reference evidence="8 9" key="1">
    <citation type="submission" date="2016-11" db="EMBL/GenBank/DDBJ databases">
        <authorList>
            <person name="Jaros S."/>
            <person name="Januszkiewicz K."/>
            <person name="Wedrychowicz H."/>
        </authorList>
    </citation>
    <scope>NUCLEOTIDE SEQUENCE [LARGE SCALE GENOMIC DNA]</scope>
    <source>
        <strain evidence="8 9">DSM 17477</strain>
    </source>
</reference>
<evidence type="ECO:0000256" key="5">
    <source>
        <dbReference type="ARBA" id="ARBA00022989"/>
    </source>
</evidence>
<evidence type="ECO:0000313" key="9">
    <source>
        <dbReference type="Proteomes" id="UP000184052"/>
    </source>
</evidence>
<feature type="transmembrane region" description="Helical" evidence="7">
    <location>
        <begin position="324"/>
        <end position="342"/>
    </location>
</feature>
<feature type="transmembrane region" description="Helical" evidence="7">
    <location>
        <begin position="354"/>
        <end position="375"/>
    </location>
</feature>
<dbReference type="PANTHER" id="PTHR30047:SF12">
    <property type="entry name" value="BCCT-FAMILY TRANSPORTER"/>
    <property type="match status" value="1"/>
</dbReference>
<evidence type="ECO:0000256" key="4">
    <source>
        <dbReference type="ARBA" id="ARBA00022692"/>
    </source>
</evidence>